<dbReference type="Proteomes" id="UP000765509">
    <property type="component" value="Unassembled WGS sequence"/>
</dbReference>
<dbReference type="OrthoDB" id="4363844at2759"/>
<gene>
    <name evidence="1" type="ORF">O181_040198</name>
</gene>
<accession>A0A9Q3HCM6</accession>
<sequence>MNPISYPATTEVGCCNWHARLGNARNKAVLCFLRQHIPSYDSKANLPFDCVVFVKSKSTHRLAWARMDISKEKIPYLLVSNIMGQSRNGPQVFQYLLTVCDHVSTLSIMYLLKSRSDAPGAILDAISHLNVQKKLTLKAF</sequence>
<name>A0A9Q3HCM6_9BASI</name>
<proteinExistence type="predicted"/>
<evidence type="ECO:0000313" key="2">
    <source>
        <dbReference type="Proteomes" id="UP000765509"/>
    </source>
</evidence>
<dbReference type="EMBL" id="AVOT02015833">
    <property type="protein sequence ID" value="MBW0500483.1"/>
    <property type="molecule type" value="Genomic_DNA"/>
</dbReference>
<comment type="caution">
    <text evidence="1">The sequence shown here is derived from an EMBL/GenBank/DDBJ whole genome shotgun (WGS) entry which is preliminary data.</text>
</comment>
<organism evidence="1 2">
    <name type="scientific">Austropuccinia psidii MF-1</name>
    <dbReference type="NCBI Taxonomy" id="1389203"/>
    <lineage>
        <taxon>Eukaryota</taxon>
        <taxon>Fungi</taxon>
        <taxon>Dikarya</taxon>
        <taxon>Basidiomycota</taxon>
        <taxon>Pucciniomycotina</taxon>
        <taxon>Pucciniomycetes</taxon>
        <taxon>Pucciniales</taxon>
        <taxon>Sphaerophragmiaceae</taxon>
        <taxon>Austropuccinia</taxon>
    </lineage>
</organism>
<keyword evidence="2" id="KW-1185">Reference proteome</keyword>
<protein>
    <submittedName>
        <fullName evidence="1">Uncharacterized protein</fullName>
    </submittedName>
</protein>
<evidence type="ECO:0000313" key="1">
    <source>
        <dbReference type="EMBL" id="MBW0500483.1"/>
    </source>
</evidence>
<dbReference type="AlphaFoldDB" id="A0A9Q3HCM6"/>
<reference evidence="1" key="1">
    <citation type="submission" date="2021-03" db="EMBL/GenBank/DDBJ databases">
        <title>Draft genome sequence of rust myrtle Austropuccinia psidii MF-1, a brazilian biotype.</title>
        <authorList>
            <person name="Quecine M.C."/>
            <person name="Pachon D.M.R."/>
            <person name="Bonatelli M.L."/>
            <person name="Correr F.H."/>
            <person name="Franceschini L.M."/>
            <person name="Leite T.F."/>
            <person name="Margarido G.R.A."/>
            <person name="Almeida C.A."/>
            <person name="Ferrarezi J.A."/>
            <person name="Labate C.A."/>
        </authorList>
    </citation>
    <scope>NUCLEOTIDE SEQUENCE</scope>
    <source>
        <strain evidence="1">MF-1</strain>
    </source>
</reference>